<reference key="2">
    <citation type="submission" date="2011-10" db="EMBL/GenBank/DDBJ databases">
        <title>The genome and transcriptome sequence of Clonorchis sinensis provide insights into the carcinogenic liver fluke.</title>
        <authorList>
            <person name="Wang X."/>
            <person name="Huang Y."/>
            <person name="Chen W."/>
            <person name="Liu H."/>
            <person name="Guo L."/>
            <person name="Chen Y."/>
            <person name="Luo F."/>
            <person name="Zhou W."/>
            <person name="Sun J."/>
            <person name="Mao Q."/>
            <person name="Liang P."/>
            <person name="Zhou C."/>
            <person name="Tian Y."/>
            <person name="Men J."/>
            <person name="Lv X."/>
            <person name="Huang L."/>
            <person name="Zhou J."/>
            <person name="Hu Y."/>
            <person name="Li R."/>
            <person name="Zhang F."/>
            <person name="Lei H."/>
            <person name="Li X."/>
            <person name="Hu X."/>
            <person name="Liang C."/>
            <person name="Xu J."/>
            <person name="Wu Z."/>
            <person name="Yu X."/>
        </authorList>
    </citation>
    <scope>NUCLEOTIDE SEQUENCE</scope>
    <source>
        <strain>Henan</strain>
    </source>
</reference>
<feature type="region of interest" description="Disordered" evidence="1">
    <location>
        <begin position="424"/>
        <end position="449"/>
    </location>
</feature>
<reference evidence="3" key="1">
    <citation type="journal article" date="2011" name="Genome Biol.">
        <title>The draft genome of the carcinogenic human liver fluke Clonorchis sinensis.</title>
        <authorList>
            <person name="Wang X."/>
            <person name="Chen W."/>
            <person name="Huang Y."/>
            <person name="Sun J."/>
            <person name="Men J."/>
            <person name="Liu H."/>
            <person name="Luo F."/>
            <person name="Guo L."/>
            <person name="Lv X."/>
            <person name="Deng C."/>
            <person name="Zhou C."/>
            <person name="Fan Y."/>
            <person name="Li X."/>
            <person name="Huang L."/>
            <person name="Hu Y."/>
            <person name="Liang C."/>
            <person name="Hu X."/>
            <person name="Xu J."/>
            <person name="Yu X."/>
        </authorList>
    </citation>
    <scope>NUCLEOTIDE SEQUENCE [LARGE SCALE GENOMIC DNA]</scope>
    <source>
        <strain evidence="3">Henan</strain>
    </source>
</reference>
<evidence type="ECO:0000313" key="3">
    <source>
        <dbReference type="EMBL" id="GAA50798.1"/>
    </source>
</evidence>
<dbReference type="AlphaFoldDB" id="G7YCW4"/>
<feature type="region of interest" description="Disordered" evidence="1">
    <location>
        <begin position="544"/>
        <end position="573"/>
    </location>
</feature>
<feature type="transmembrane region" description="Helical" evidence="2">
    <location>
        <begin position="989"/>
        <end position="1008"/>
    </location>
</feature>
<evidence type="ECO:0000256" key="1">
    <source>
        <dbReference type="SAM" id="MobiDB-lite"/>
    </source>
</evidence>
<organism evidence="3 4">
    <name type="scientific">Clonorchis sinensis</name>
    <name type="common">Chinese liver fluke</name>
    <dbReference type="NCBI Taxonomy" id="79923"/>
    <lineage>
        <taxon>Eukaryota</taxon>
        <taxon>Metazoa</taxon>
        <taxon>Spiralia</taxon>
        <taxon>Lophotrochozoa</taxon>
        <taxon>Platyhelminthes</taxon>
        <taxon>Trematoda</taxon>
        <taxon>Digenea</taxon>
        <taxon>Opisthorchiida</taxon>
        <taxon>Opisthorchiata</taxon>
        <taxon>Opisthorchiidae</taxon>
        <taxon>Clonorchis</taxon>
    </lineage>
</organism>
<feature type="compositionally biased region" description="Basic and acidic residues" evidence="1">
    <location>
        <begin position="544"/>
        <end position="556"/>
    </location>
</feature>
<keyword evidence="2" id="KW-1133">Transmembrane helix</keyword>
<keyword evidence="2" id="KW-0472">Membrane</keyword>
<dbReference type="EMBL" id="DF143080">
    <property type="protein sequence ID" value="GAA50798.1"/>
    <property type="molecule type" value="Genomic_DNA"/>
</dbReference>
<accession>G7YCW4</accession>
<keyword evidence="4" id="KW-1185">Reference proteome</keyword>
<sequence>MFVVIAYFLITRMKFIRQRDGFSIQMDQGCTVYYGKDACESVTALKPSYWESKRFRSCTVVANEGGAITFHAIVDSRKLQKDHQKLSTPYMLWVLNRQLNLDSDGCRTLAGPSTLDTALSAQLQTTRLKPRNSIEKSDWRQVTHRNLTQTPNIKNRVFLGRVRIYSCHYVGSYEKPLHTELVRLSVITLTEPITRPWFVRLLNELNTGFPRCRYNLMPYVCQPNTPGCQTSPILHRRLVSVNPMGACASCIYSLRQDTSLANLPSMKWNAHSMKHRYGGGVFFRLALLYRGQAMHQTNMRQKYMESISGDPQGAKLKFLVSTALFRYTFDTSVLEAYIDSYEAADKKTITSDGFIDLVVFCTVMAKPFSENLCGEISEDSPFMMGEHYTKTHFSSQNFLSGIMWDPCMREIGLWPATRLSPEKLGEERRNARENLTADQERTRQKTASRKTRPFLIGAKAKWKDHQNPGRSGLGCGNWAVEGKVRLSLPTAGGTSIPFKTVGDRRVTGTQLRKWHDTPEERPNRPAVGADLKEEIGLWPATRLSPEKLGEERRNARENLTADQERTRQKTASRKTRPFLIGAKAKWKDHQNPGRSGLGCGNWAVEGKVRLSLPTAGGTSIPFKTVGDRRVTGTQLRKWHDTPEERPNRPAVGADLKESVTVQLTFSNKKNLRSEGLLPFTSSSMVYPVVKWLPEKPIDKDATPLRPKTSLPLHPCSTSTQTVNSIRSKRPFKRLIVNRCFKTYDKEQNFSVVLRRDVQYLQFLCCVGRCTVPHMFIVHSKKVRFLKATTKCPKSTETLSSVDVDQTDNAPSIYSASQPCVKPRQRESALIKVRQRPRSMQRVAALYQGQTACYHSCNECFVATTDTRSVGHVNRKRVVRCIRTVYSALKLHILLNTPIFINRHKYPVKFLALICAFIHSLTIAVRSRVQKGDPRTPLGCLTLPACKSRQAQGNPDAQDNALQEQLNLESRQLPVVCENLYNGLFRAVNAALFIYGAFCFALTWLYFGFSASNKNFNDRFAVLLRHPKIRGELRFYNFVKFIPWETLALMVAFREAYPVCLNTLCTTTE</sequence>
<gene>
    <name evidence="3" type="ORF">CLF_105053</name>
</gene>
<keyword evidence="2" id="KW-0812">Transmembrane</keyword>
<protein>
    <submittedName>
        <fullName evidence="3">Uncharacterized protein</fullName>
    </submittedName>
</protein>
<name>G7YCW4_CLOSI</name>
<evidence type="ECO:0000256" key="2">
    <source>
        <dbReference type="SAM" id="Phobius"/>
    </source>
</evidence>
<proteinExistence type="predicted"/>
<dbReference type="Proteomes" id="UP000008909">
    <property type="component" value="Unassembled WGS sequence"/>
</dbReference>
<evidence type="ECO:0000313" key="4">
    <source>
        <dbReference type="Proteomes" id="UP000008909"/>
    </source>
</evidence>